<sequence>MNYKLNGHELELYLHALSGDQQAAQKAYEYFQSAHSENPTNLDYKIHYADCLSLQSRYSDDASDMIGKAISAMKLFDSVVNVNPKVIKYRYLRGYHALRLPEAFFHRTTTAIVDLEYLINSYKDDSTIFSKEIYFQLLYDLGVANLRMGDEEEAQEVWDDLLVLDPPQRFENMIDQQNNKQKYDYQLVDYSAPIRDEAKRIHLLGAKGNEQAVNLSYDLWSREYQANSKDPIVQAYFGSSTALLARSQKKPKEQFSQAMEGYMEIKKALEKDPDNLEILILRAFLINAFPRAFFDFGDQVIQDFEKLKSAYQKDHSVFSKETYHEILFQLGLAYEKFNKSWMSKIVWGELLRDNPSIEHEILLIERV</sequence>
<dbReference type="RefSeq" id="WP_134340028.1">
    <property type="nucleotide sequence ID" value="NZ_SOPW01000008.1"/>
</dbReference>
<protein>
    <submittedName>
        <fullName evidence="2">Tetratricopeptide repeat protein</fullName>
    </submittedName>
</protein>
<gene>
    <name evidence="2" type="ORF">E3U55_08590</name>
</gene>
<reference evidence="2 3" key="1">
    <citation type="submission" date="2019-03" db="EMBL/GenBank/DDBJ databases">
        <authorList>
            <person name="He R.-H."/>
        </authorList>
    </citation>
    <scope>NUCLEOTIDE SEQUENCE [LARGE SCALE GENOMIC DNA]</scope>
    <source>
        <strain evidence="3">SH 714</strain>
    </source>
</reference>
<dbReference type="InterPro" id="IPR011990">
    <property type="entry name" value="TPR-like_helical_dom_sf"/>
</dbReference>
<name>A0A4Y8IRX8_9BACI</name>
<comment type="caution">
    <text evidence="2">The sequence shown here is derived from an EMBL/GenBank/DDBJ whole genome shotgun (WGS) entry which is preliminary data.</text>
</comment>
<accession>A0A4Y8IRX8</accession>
<dbReference type="EMBL" id="SOPW01000008">
    <property type="protein sequence ID" value="TFB21363.1"/>
    <property type="molecule type" value="Genomic_DNA"/>
</dbReference>
<dbReference type="InterPro" id="IPR019734">
    <property type="entry name" value="TPR_rpt"/>
</dbReference>
<proteinExistence type="predicted"/>
<dbReference type="AlphaFoldDB" id="A0A4Y8IRX8"/>
<organism evidence="2 3">
    <name type="scientific">Filobacillus milosensis</name>
    <dbReference type="NCBI Taxonomy" id="94137"/>
    <lineage>
        <taxon>Bacteria</taxon>
        <taxon>Bacillati</taxon>
        <taxon>Bacillota</taxon>
        <taxon>Bacilli</taxon>
        <taxon>Bacillales</taxon>
        <taxon>Bacillaceae</taxon>
        <taxon>Filobacillus</taxon>
    </lineage>
</organism>
<dbReference type="PROSITE" id="PS50005">
    <property type="entry name" value="TPR"/>
    <property type="match status" value="1"/>
</dbReference>
<evidence type="ECO:0000256" key="1">
    <source>
        <dbReference type="PROSITE-ProRule" id="PRU00339"/>
    </source>
</evidence>
<keyword evidence="3" id="KW-1185">Reference proteome</keyword>
<evidence type="ECO:0000313" key="3">
    <source>
        <dbReference type="Proteomes" id="UP000297975"/>
    </source>
</evidence>
<feature type="repeat" description="TPR" evidence="1">
    <location>
        <begin position="135"/>
        <end position="168"/>
    </location>
</feature>
<keyword evidence="1" id="KW-0802">TPR repeat</keyword>
<evidence type="ECO:0000313" key="2">
    <source>
        <dbReference type="EMBL" id="TFB21363.1"/>
    </source>
</evidence>
<dbReference type="SUPFAM" id="SSF48452">
    <property type="entry name" value="TPR-like"/>
    <property type="match status" value="1"/>
</dbReference>
<dbReference type="OrthoDB" id="1807878at2"/>
<dbReference type="Gene3D" id="1.25.40.10">
    <property type="entry name" value="Tetratricopeptide repeat domain"/>
    <property type="match status" value="1"/>
</dbReference>
<dbReference type="Proteomes" id="UP000297975">
    <property type="component" value="Unassembled WGS sequence"/>
</dbReference>